<evidence type="ECO:0000313" key="1">
    <source>
        <dbReference type="EMBL" id="KAJ9091841.1"/>
    </source>
</evidence>
<name>A0ACC2UZD6_9TREE</name>
<dbReference type="EMBL" id="JASBWS010000189">
    <property type="protein sequence ID" value="KAJ9091841.1"/>
    <property type="molecule type" value="Genomic_DNA"/>
</dbReference>
<organism evidence="1 2">
    <name type="scientific">Naganishia adeliensis</name>
    <dbReference type="NCBI Taxonomy" id="92952"/>
    <lineage>
        <taxon>Eukaryota</taxon>
        <taxon>Fungi</taxon>
        <taxon>Dikarya</taxon>
        <taxon>Basidiomycota</taxon>
        <taxon>Agaricomycotina</taxon>
        <taxon>Tremellomycetes</taxon>
        <taxon>Filobasidiales</taxon>
        <taxon>Filobasidiaceae</taxon>
        <taxon>Naganishia</taxon>
    </lineage>
</organism>
<protein>
    <submittedName>
        <fullName evidence="1">Uncharacterized protein</fullName>
    </submittedName>
</protein>
<sequence length="227" mass="26167">MRKWKDRLRKDNKVLKEETKKLRELTEKLKDDVEQVKKRETSALAEVKRLRERYEDTWRDKAVLAEQISGPATLPLEILLNIAAFVAGDNNYGTLLNFCLVSKCIKEEMKPIFYETTVFNDPLDILLQNGTSKFGDVYDLTRYVKQYDSCSTGTDAVLKRFVYVTKYDDVAAAAQIFPNRTTDKEDYTSFQAQLSLTHPVRIDTLTSLMAYPVKWVFGEFKYSGEAG</sequence>
<gene>
    <name evidence="1" type="ORF">QFC20_007526</name>
</gene>
<accession>A0ACC2UZD6</accession>
<comment type="caution">
    <text evidence="1">The sequence shown here is derived from an EMBL/GenBank/DDBJ whole genome shotgun (WGS) entry which is preliminary data.</text>
</comment>
<dbReference type="Proteomes" id="UP001230649">
    <property type="component" value="Unassembled WGS sequence"/>
</dbReference>
<evidence type="ECO:0000313" key="2">
    <source>
        <dbReference type="Proteomes" id="UP001230649"/>
    </source>
</evidence>
<proteinExistence type="predicted"/>
<keyword evidence="2" id="KW-1185">Reference proteome</keyword>
<reference evidence="1" key="1">
    <citation type="submission" date="2023-04" db="EMBL/GenBank/DDBJ databases">
        <title>Draft Genome sequencing of Naganishia species isolated from polar environments using Oxford Nanopore Technology.</title>
        <authorList>
            <person name="Leo P."/>
            <person name="Venkateswaran K."/>
        </authorList>
    </citation>
    <scope>NUCLEOTIDE SEQUENCE</scope>
    <source>
        <strain evidence="1">MNA-CCFEE 5262</strain>
    </source>
</reference>